<dbReference type="EMBL" id="GBRH01281428">
    <property type="protein sequence ID" value="JAD16467.1"/>
    <property type="molecule type" value="Transcribed_RNA"/>
</dbReference>
<proteinExistence type="predicted"/>
<sequence>MLEDYYALFFQEFCNGVSDTEYVNHVVLIII</sequence>
<dbReference type="AlphaFoldDB" id="A0A0A9U081"/>
<organism evidence="1">
    <name type="scientific">Arundo donax</name>
    <name type="common">Giant reed</name>
    <name type="synonym">Donax arundinaceus</name>
    <dbReference type="NCBI Taxonomy" id="35708"/>
    <lineage>
        <taxon>Eukaryota</taxon>
        <taxon>Viridiplantae</taxon>
        <taxon>Streptophyta</taxon>
        <taxon>Embryophyta</taxon>
        <taxon>Tracheophyta</taxon>
        <taxon>Spermatophyta</taxon>
        <taxon>Magnoliopsida</taxon>
        <taxon>Liliopsida</taxon>
        <taxon>Poales</taxon>
        <taxon>Poaceae</taxon>
        <taxon>PACMAD clade</taxon>
        <taxon>Arundinoideae</taxon>
        <taxon>Arundineae</taxon>
        <taxon>Arundo</taxon>
    </lineage>
</organism>
<reference evidence="1" key="1">
    <citation type="submission" date="2014-09" db="EMBL/GenBank/DDBJ databases">
        <authorList>
            <person name="Magalhaes I.L.F."/>
            <person name="Oliveira U."/>
            <person name="Santos F.R."/>
            <person name="Vidigal T.H.D.A."/>
            <person name="Brescovit A.D."/>
            <person name="Santos A.J."/>
        </authorList>
    </citation>
    <scope>NUCLEOTIDE SEQUENCE</scope>
    <source>
        <tissue evidence="1">Shoot tissue taken approximately 20 cm above the soil surface</tissue>
    </source>
</reference>
<reference evidence="1" key="2">
    <citation type="journal article" date="2015" name="Data Brief">
        <title>Shoot transcriptome of the giant reed, Arundo donax.</title>
        <authorList>
            <person name="Barrero R.A."/>
            <person name="Guerrero F.D."/>
            <person name="Moolhuijzen P."/>
            <person name="Goolsby J.A."/>
            <person name="Tidwell J."/>
            <person name="Bellgard S.E."/>
            <person name="Bellgard M.I."/>
        </authorList>
    </citation>
    <scope>NUCLEOTIDE SEQUENCE</scope>
    <source>
        <tissue evidence="1">Shoot tissue taken approximately 20 cm above the soil surface</tissue>
    </source>
</reference>
<name>A0A0A9U081_ARUDO</name>
<accession>A0A0A9U081</accession>
<protein>
    <submittedName>
        <fullName evidence="1">Uncharacterized protein</fullName>
    </submittedName>
</protein>
<evidence type="ECO:0000313" key="1">
    <source>
        <dbReference type="EMBL" id="JAD16467.1"/>
    </source>
</evidence>